<dbReference type="Pfam" id="PF08241">
    <property type="entry name" value="Methyltransf_11"/>
    <property type="match status" value="1"/>
</dbReference>
<name>A0A9D3YAW7_DREPO</name>
<dbReference type="AlphaFoldDB" id="A0A9D3YAW7"/>
<dbReference type="InterPro" id="IPR029063">
    <property type="entry name" value="SAM-dependent_MTases_sf"/>
</dbReference>
<dbReference type="GO" id="GO:0008757">
    <property type="term" value="F:S-adenosylmethionine-dependent methyltransferase activity"/>
    <property type="evidence" value="ECO:0007669"/>
    <property type="project" value="InterPro"/>
</dbReference>
<accession>A0A9D3YAW7</accession>
<reference evidence="2" key="1">
    <citation type="journal article" date="2019" name="bioRxiv">
        <title>The Genome of the Zebra Mussel, Dreissena polymorpha: A Resource for Invasive Species Research.</title>
        <authorList>
            <person name="McCartney M.A."/>
            <person name="Auch B."/>
            <person name="Kono T."/>
            <person name="Mallez S."/>
            <person name="Zhang Y."/>
            <person name="Obille A."/>
            <person name="Becker A."/>
            <person name="Abrahante J.E."/>
            <person name="Garbe J."/>
            <person name="Badalamenti J.P."/>
            <person name="Herman A."/>
            <person name="Mangelson H."/>
            <person name="Liachko I."/>
            <person name="Sullivan S."/>
            <person name="Sone E.D."/>
            <person name="Koren S."/>
            <person name="Silverstein K.A.T."/>
            <person name="Beckman K.B."/>
            <person name="Gohl D.M."/>
        </authorList>
    </citation>
    <scope>NUCLEOTIDE SEQUENCE</scope>
    <source>
        <strain evidence="2">Duluth1</strain>
        <tissue evidence="2">Whole animal</tissue>
    </source>
</reference>
<keyword evidence="3" id="KW-1185">Reference proteome</keyword>
<dbReference type="InterPro" id="IPR013216">
    <property type="entry name" value="Methyltransf_11"/>
</dbReference>
<protein>
    <recommendedName>
        <fullName evidence="1">Methyltransferase type 11 domain-containing protein</fullName>
    </recommendedName>
</protein>
<gene>
    <name evidence="2" type="ORF">DPMN_082916</name>
</gene>
<reference evidence="2" key="2">
    <citation type="submission" date="2020-11" db="EMBL/GenBank/DDBJ databases">
        <authorList>
            <person name="McCartney M.A."/>
            <person name="Auch B."/>
            <person name="Kono T."/>
            <person name="Mallez S."/>
            <person name="Becker A."/>
            <person name="Gohl D.M."/>
            <person name="Silverstein K.A.T."/>
            <person name="Koren S."/>
            <person name="Bechman K.B."/>
            <person name="Herman A."/>
            <person name="Abrahante J.E."/>
            <person name="Garbe J."/>
        </authorList>
    </citation>
    <scope>NUCLEOTIDE SEQUENCE</scope>
    <source>
        <strain evidence="2">Duluth1</strain>
        <tissue evidence="2">Whole animal</tissue>
    </source>
</reference>
<dbReference type="EMBL" id="JAIWYP010000016">
    <property type="protein sequence ID" value="KAH3695456.1"/>
    <property type="molecule type" value="Genomic_DNA"/>
</dbReference>
<evidence type="ECO:0000313" key="2">
    <source>
        <dbReference type="EMBL" id="KAH3695456.1"/>
    </source>
</evidence>
<proteinExistence type="predicted"/>
<organism evidence="2 3">
    <name type="scientific">Dreissena polymorpha</name>
    <name type="common">Zebra mussel</name>
    <name type="synonym">Mytilus polymorpha</name>
    <dbReference type="NCBI Taxonomy" id="45954"/>
    <lineage>
        <taxon>Eukaryota</taxon>
        <taxon>Metazoa</taxon>
        <taxon>Spiralia</taxon>
        <taxon>Lophotrochozoa</taxon>
        <taxon>Mollusca</taxon>
        <taxon>Bivalvia</taxon>
        <taxon>Autobranchia</taxon>
        <taxon>Heteroconchia</taxon>
        <taxon>Euheterodonta</taxon>
        <taxon>Imparidentia</taxon>
        <taxon>Neoheterodontei</taxon>
        <taxon>Myida</taxon>
        <taxon>Dreissenoidea</taxon>
        <taxon>Dreissenidae</taxon>
        <taxon>Dreissena</taxon>
    </lineage>
</organism>
<dbReference type="Gene3D" id="3.40.50.150">
    <property type="entry name" value="Vaccinia Virus protein VP39"/>
    <property type="match status" value="1"/>
</dbReference>
<dbReference type="SUPFAM" id="SSF53335">
    <property type="entry name" value="S-adenosyl-L-methionine-dependent methyltransferases"/>
    <property type="match status" value="1"/>
</dbReference>
<sequence length="128" mass="14938">MLKMAEGSLSQEILAKKVQLKFCSVKKLPYDPNYFDKIFHVNCYYFWPDLDMAMQELQRVIKPQGKLVTTLNLERLKEVKSKNMMQCGNFDPDRYMKALERNGFTNIKMADIKDKIAFQSITATANKN</sequence>
<evidence type="ECO:0000259" key="1">
    <source>
        <dbReference type="Pfam" id="PF08241"/>
    </source>
</evidence>
<dbReference type="Proteomes" id="UP000828390">
    <property type="component" value="Unassembled WGS sequence"/>
</dbReference>
<comment type="caution">
    <text evidence="2">The sequence shown here is derived from an EMBL/GenBank/DDBJ whole genome shotgun (WGS) entry which is preliminary data.</text>
</comment>
<evidence type="ECO:0000313" key="3">
    <source>
        <dbReference type="Proteomes" id="UP000828390"/>
    </source>
</evidence>
<feature type="domain" description="Methyltransferase type 11" evidence="1">
    <location>
        <begin position="1"/>
        <end position="68"/>
    </location>
</feature>